<accession>A0AAN7JJQ6</accession>
<dbReference type="PANTHER" id="PTHR47926">
    <property type="entry name" value="PENTATRICOPEPTIDE REPEAT-CONTAINING PROTEIN"/>
    <property type="match status" value="1"/>
</dbReference>
<dbReference type="InterPro" id="IPR046848">
    <property type="entry name" value="E_motif"/>
</dbReference>
<dbReference type="FunFam" id="1.25.40.10:FF:000158">
    <property type="entry name" value="pentatricopeptide repeat-containing protein At2g33680"/>
    <property type="match status" value="1"/>
</dbReference>
<keyword evidence="1" id="KW-0677">Repeat</keyword>
<evidence type="ECO:0000313" key="3">
    <source>
        <dbReference type="EMBL" id="KAK4746617.1"/>
    </source>
</evidence>
<evidence type="ECO:0000256" key="1">
    <source>
        <dbReference type="ARBA" id="ARBA00022737"/>
    </source>
</evidence>
<dbReference type="Pfam" id="PF20431">
    <property type="entry name" value="E_motif"/>
    <property type="match status" value="1"/>
</dbReference>
<proteinExistence type="predicted"/>
<reference evidence="3 4" key="1">
    <citation type="journal article" date="2023" name="Hortic Res">
        <title>Pangenome of water caltrop reveals structural variations and asymmetric subgenome divergence after allopolyploidization.</title>
        <authorList>
            <person name="Zhang X."/>
            <person name="Chen Y."/>
            <person name="Wang L."/>
            <person name="Yuan Y."/>
            <person name="Fang M."/>
            <person name="Shi L."/>
            <person name="Lu R."/>
            <person name="Comes H.P."/>
            <person name="Ma Y."/>
            <person name="Chen Y."/>
            <person name="Huang G."/>
            <person name="Zhou Y."/>
            <person name="Zheng Z."/>
            <person name="Qiu Y."/>
        </authorList>
    </citation>
    <scope>NUCLEOTIDE SEQUENCE [LARGE SCALE GENOMIC DNA]</scope>
    <source>
        <tissue evidence="3">Roots</tissue>
    </source>
</reference>
<organism evidence="3 4">
    <name type="scientific">Trapa incisa</name>
    <dbReference type="NCBI Taxonomy" id="236973"/>
    <lineage>
        <taxon>Eukaryota</taxon>
        <taxon>Viridiplantae</taxon>
        <taxon>Streptophyta</taxon>
        <taxon>Embryophyta</taxon>
        <taxon>Tracheophyta</taxon>
        <taxon>Spermatophyta</taxon>
        <taxon>Magnoliopsida</taxon>
        <taxon>eudicotyledons</taxon>
        <taxon>Gunneridae</taxon>
        <taxon>Pentapetalae</taxon>
        <taxon>rosids</taxon>
        <taxon>malvids</taxon>
        <taxon>Myrtales</taxon>
        <taxon>Lythraceae</taxon>
        <taxon>Trapa</taxon>
    </lineage>
</organism>
<dbReference type="GO" id="GO:0009451">
    <property type="term" value="P:RNA modification"/>
    <property type="evidence" value="ECO:0007669"/>
    <property type="project" value="InterPro"/>
</dbReference>
<evidence type="ECO:0000313" key="4">
    <source>
        <dbReference type="Proteomes" id="UP001345219"/>
    </source>
</evidence>
<dbReference type="GO" id="GO:0099402">
    <property type="term" value="P:plant organ development"/>
    <property type="evidence" value="ECO:0007669"/>
    <property type="project" value="UniProtKB-ARBA"/>
</dbReference>
<dbReference type="Gene3D" id="1.25.40.10">
    <property type="entry name" value="Tetratricopeptide repeat domain"/>
    <property type="match status" value="5"/>
</dbReference>
<comment type="caution">
    <text evidence="3">The sequence shown here is derived from an EMBL/GenBank/DDBJ whole genome shotgun (WGS) entry which is preliminary data.</text>
</comment>
<sequence>MENLYATAFLPRLTCERIHGRQNSVNVLYLMLFKRNPAYSDLVKTLCPFNQYGFSKILSGLVKAGNFTDAQNLFDEMPEKDIASWSIMVHGYARRGHHAKSTQLFSEMRCSGLVPNAFTMVGVLVSAAGLGNLLFTKCVHGLVVKHRQERDLIVGTALLNSYARSGSMPDSLRIFEGIDSPGMISCSAVIAGLVHNELHEDAVLSFNGFRKDGLVPGPATVLSLIKACVGLGSYLLCQLMHGFVEKTGLSLDLSVQLSVLDMYSGMLDINSATKIFSQMHSRDTISWSIMMCQLIHLERASEALGLFREMRNKKVGCDVVLIKVVISCCAMLGDLIRGRQVHAYAMVQGYVADVTLLNSLVAMYSKCGDLCSSRAIFDQVEEKTSVSWAAMISGYLRHNCPNVALNLFKKARQEKNVTLDSVLLLGVIGASSDIASAELCWQLHCLALKAGLSEYKLIQNSLISAYSKSGNMELALNVFGEMGSCPQDIASWNAVLNGYAVNSCEVKAVSLYKEMRKLGIDPDGATYTTLLSACSRAGLVGEGLAIFNQLVEESRIQLCEEHQRCLIDLLARAGSLRDAAELAAKLLNNAGPSVWRALLSGCTLHQNVELGELAATRLSEMKDPEAEDAVMLSNFYASLGRFEDSEACRSTLRKKGPAKSPAISWIKRMHHGCG</sequence>
<dbReference type="Pfam" id="PF13041">
    <property type="entry name" value="PPR_2"/>
    <property type="match status" value="2"/>
</dbReference>
<feature type="repeat" description="PPR" evidence="2">
    <location>
        <begin position="283"/>
        <end position="317"/>
    </location>
</feature>
<dbReference type="GO" id="GO:0003723">
    <property type="term" value="F:RNA binding"/>
    <property type="evidence" value="ECO:0007669"/>
    <property type="project" value="InterPro"/>
</dbReference>
<dbReference type="PANTHER" id="PTHR47926:SF347">
    <property type="entry name" value="PENTATRICOPEPTIDE REPEAT-CONTAINING PROTEIN"/>
    <property type="match status" value="1"/>
</dbReference>
<dbReference type="PROSITE" id="PS51375">
    <property type="entry name" value="PPR"/>
    <property type="match status" value="5"/>
</dbReference>
<dbReference type="InterPro" id="IPR011990">
    <property type="entry name" value="TPR-like_helical_dom_sf"/>
</dbReference>
<dbReference type="InterPro" id="IPR046960">
    <property type="entry name" value="PPR_At4g14850-like_plant"/>
</dbReference>
<evidence type="ECO:0008006" key="5">
    <source>
        <dbReference type="Google" id="ProtNLM"/>
    </source>
</evidence>
<protein>
    <recommendedName>
        <fullName evidence="5">Pentatricopeptide repeat-containing protein</fullName>
    </recommendedName>
</protein>
<feature type="repeat" description="PPR" evidence="2">
    <location>
        <begin position="50"/>
        <end position="80"/>
    </location>
</feature>
<feature type="repeat" description="PPR" evidence="2">
    <location>
        <begin position="488"/>
        <end position="522"/>
    </location>
</feature>
<dbReference type="EMBL" id="JAXIOK010000020">
    <property type="protein sequence ID" value="KAK4746617.1"/>
    <property type="molecule type" value="Genomic_DNA"/>
</dbReference>
<dbReference type="InterPro" id="IPR002885">
    <property type="entry name" value="PPR_rpt"/>
</dbReference>
<evidence type="ECO:0000256" key="2">
    <source>
        <dbReference type="PROSITE-ProRule" id="PRU00708"/>
    </source>
</evidence>
<name>A0AAN7JJQ6_9MYRT</name>
<feature type="repeat" description="PPR" evidence="2">
    <location>
        <begin position="523"/>
        <end position="553"/>
    </location>
</feature>
<feature type="repeat" description="PPR" evidence="2">
    <location>
        <begin position="81"/>
        <end position="115"/>
    </location>
</feature>
<dbReference type="NCBIfam" id="TIGR00756">
    <property type="entry name" value="PPR"/>
    <property type="match status" value="5"/>
</dbReference>
<dbReference type="Proteomes" id="UP001345219">
    <property type="component" value="Chromosome 20"/>
</dbReference>
<gene>
    <name evidence="3" type="ORF">SAY87_025654</name>
</gene>
<keyword evidence="4" id="KW-1185">Reference proteome</keyword>
<dbReference type="AlphaFoldDB" id="A0AAN7JJQ6"/>
<dbReference type="Pfam" id="PF01535">
    <property type="entry name" value="PPR"/>
    <property type="match status" value="3"/>
</dbReference>